<reference evidence="3" key="1">
    <citation type="journal article" date="2022" name="Int. J. Mol. Sci.">
        <title>Draft Genome of Tanacetum Coccineum: Genomic Comparison of Closely Related Tanacetum-Family Plants.</title>
        <authorList>
            <person name="Yamashiro T."/>
            <person name="Shiraishi A."/>
            <person name="Nakayama K."/>
            <person name="Satake H."/>
        </authorList>
    </citation>
    <scope>NUCLEOTIDE SEQUENCE</scope>
</reference>
<dbReference type="InterPro" id="IPR036691">
    <property type="entry name" value="Endo/exonu/phosph_ase_sf"/>
</dbReference>
<keyword evidence="4" id="KW-1185">Reference proteome</keyword>
<evidence type="ECO:0000259" key="2">
    <source>
        <dbReference type="PROSITE" id="PS50878"/>
    </source>
</evidence>
<feature type="compositionally biased region" description="Acidic residues" evidence="1">
    <location>
        <begin position="115"/>
        <end position="126"/>
    </location>
</feature>
<protein>
    <submittedName>
        <fullName evidence="3">RNA-directed DNA polymerase, eukaryota</fullName>
    </submittedName>
</protein>
<feature type="compositionally biased region" description="Basic and acidic residues" evidence="1">
    <location>
        <begin position="226"/>
        <end position="245"/>
    </location>
</feature>
<keyword evidence="3" id="KW-0548">Nucleotidyltransferase</keyword>
<sequence length="1519" mass="174234">MLRRWKGVKSNMSKFTPEVNMNRNDKEGGVTQFAWWKSKEDPHQLWDGTGNTFTRIAAKWGELLDIDDQEETCFHSKRLCIYMKSGRSIVEEFKIIHRGKTYWIRANETPGWVPDFDEEPDDENQDEINSIDNGHNDQDPGSVGDDSDGEEVPETVFENEGLVNNQVEGESLDKHGDKSEDPFNIYPLLNKINNMEGNDNNSGSSLQYPPGFTPIVATDKSFVHEEGSHTDNVDVLRNDNRKEELDAPSGKRSNMKYKVVGDDSMSSGHFKKSEIPRTGGSILGLLDEVVKVGQVMGYKMEGCLAQKAKKDWVKELCVKNKVNFLAIQETKMENMDIVCVRQCWGNLAFEYVHSDSVGNSGGILCAWDPNSFCKSNATISDYFVIIRGVWRLTGKKLLLIAVYAPHDIRDKQMLWDYLHREIGKWNGEVVIMGDFNEVRYKSDRFGSVFNVHNANVFNSFISNSGLVEVTLGGSIFTWCHKSATKMSKLDRFLVSESLLSTYPNINAITLERYLSDHRPILLRETQYDYGPTPFRFFHHWLDMEGFGNLVEVAWKDSPSNGPNAMRILLGKLKYLKNKIREWNKTNLVCMKNVKAQHKKDLEAVDAIIDSGKGVEEDIRKRAEIINNLNRYDKLESMEIAQKAKVKWAVEGDENSSFFHGMLNKRRSILNIRGVMVDGVWIDRPNRVKKEFYEHFTKRFCNPGERRASLHMDFPKQLNSDQRTELESEVSNEEIKRAVWECGTDKAPGPDGFTFGFFRHFWYLIDHDVYEAVRYFFIHNEIPIGCNSSFIALIPKIPDANLVKDFRPISLIGSLYKIIAKILTNRLVGVLGDIVNEVQSAFIADRQILDGPFILNEVLKWCKVKKKQALIFKVDFEKAYDSVRWDFLDEVLSKFGFGDKWRKWIQCCLRSSRGSIIVNGSPTEEFQFGRGLKQGDPLSPFLFILIMESLHLSFQRVVDVGMFQDIKLGASVNLSHMFYADDAVFVGQWNDSNITTLVHVLECFYRVSGLKINMGKSKIMGVHVDNAKVSRAAVKLGCLILKAPFSYLGSIVGGDMNRLQTWNDIVDRVKRRLSKWKMTTLSIEGRLALFKSVLGSMPIFHMAMFKVPSGVLRTLESIRSHFFNGHDIQSKKVSWVSWKKVLAHKERGGLGVSSLYALNRGLMFKWVWRFLNHDTSLWARVIKAIHGVDGNIGMGTRVSYKSCWMNIVNEVKVLLNKGIDLMNFTRIRLGNGESTVFWEDSWNEGGKLKDRFPRLYTLETCKWVTVGRKIAQPSLMHSFRRPPRGGAEQAQMEELETLMQSVILTPISDRMTWTLDSSGEFSVASVRKLIDNKLLPEGDHETRWIKFVPIKVNIHAWKVMADSLPTRFNISRRGIDIDSLVCVNCDRGVETSRHLFFECCMAKQVTQLINRWWDVSDMEIDSYERWKTWLVNIRMPSRNKKMLEGVYYVMWWLIWSFRNKKIFEAKDGDLDTISLGILYRSFMVSSLFASLVVRKLGSKNALLLGTTGYWMYIAANLIPS</sequence>
<comment type="caution">
    <text evidence="3">The sequence shown here is derived from an EMBL/GenBank/DDBJ whole genome shotgun (WGS) entry which is preliminary data.</text>
</comment>
<evidence type="ECO:0000313" key="4">
    <source>
        <dbReference type="Proteomes" id="UP001151760"/>
    </source>
</evidence>
<dbReference type="InterPro" id="IPR000477">
    <property type="entry name" value="RT_dom"/>
</dbReference>
<dbReference type="PANTHER" id="PTHR33116">
    <property type="entry name" value="REVERSE TRANSCRIPTASE ZINC-BINDING DOMAIN-CONTAINING PROTEIN-RELATED-RELATED"/>
    <property type="match status" value="1"/>
</dbReference>
<keyword evidence="3" id="KW-0808">Transferase</keyword>
<dbReference type="InterPro" id="IPR005135">
    <property type="entry name" value="Endo/exonuclease/phosphatase"/>
</dbReference>
<feature type="region of interest" description="Disordered" evidence="1">
    <location>
        <begin position="226"/>
        <end position="255"/>
    </location>
</feature>
<gene>
    <name evidence="3" type="ORF">Tco_0842006</name>
</gene>
<dbReference type="Pfam" id="PF14529">
    <property type="entry name" value="Exo_endo_phos_2"/>
    <property type="match status" value="1"/>
</dbReference>
<dbReference type="PANTHER" id="PTHR33116:SF77">
    <property type="entry name" value="RNA-DIRECTED DNA POLYMERASE"/>
    <property type="match status" value="1"/>
</dbReference>
<feature type="domain" description="Reverse transcriptase" evidence="2">
    <location>
        <begin position="774"/>
        <end position="1051"/>
    </location>
</feature>
<dbReference type="Pfam" id="PF00078">
    <property type="entry name" value="RVT_1"/>
    <property type="match status" value="1"/>
</dbReference>
<dbReference type="Gene3D" id="3.60.10.10">
    <property type="entry name" value="Endonuclease/exonuclease/phosphatase"/>
    <property type="match status" value="1"/>
</dbReference>
<feature type="region of interest" description="Disordered" evidence="1">
    <location>
        <begin position="113"/>
        <end position="152"/>
    </location>
</feature>
<proteinExistence type="predicted"/>
<dbReference type="InterPro" id="IPR026960">
    <property type="entry name" value="RVT-Znf"/>
</dbReference>
<dbReference type="GO" id="GO:0003964">
    <property type="term" value="F:RNA-directed DNA polymerase activity"/>
    <property type="evidence" value="ECO:0007669"/>
    <property type="project" value="UniProtKB-KW"/>
</dbReference>
<dbReference type="PROSITE" id="PS50878">
    <property type="entry name" value="RT_POL"/>
    <property type="match status" value="1"/>
</dbReference>
<evidence type="ECO:0000256" key="1">
    <source>
        <dbReference type="SAM" id="MobiDB-lite"/>
    </source>
</evidence>
<evidence type="ECO:0000313" key="3">
    <source>
        <dbReference type="EMBL" id="GJT07544.1"/>
    </source>
</evidence>
<dbReference type="InterPro" id="IPR043502">
    <property type="entry name" value="DNA/RNA_pol_sf"/>
</dbReference>
<dbReference type="SUPFAM" id="SSF56219">
    <property type="entry name" value="DNase I-like"/>
    <property type="match status" value="1"/>
</dbReference>
<reference evidence="3" key="2">
    <citation type="submission" date="2022-01" db="EMBL/GenBank/DDBJ databases">
        <authorList>
            <person name="Yamashiro T."/>
            <person name="Shiraishi A."/>
            <person name="Satake H."/>
            <person name="Nakayama K."/>
        </authorList>
    </citation>
    <scope>NUCLEOTIDE SEQUENCE</scope>
</reference>
<dbReference type="Proteomes" id="UP001151760">
    <property type="component" value="Unassembled WGS sequence"/>
</dbReference>
<dbReference type="Pfam" id="PF13966">
    <property type="entry name" value="zf-RVT"/>
    <property type="match status" value="1"/>
</dbReference>
<name>A0ABQ5B2E6_9ASTR</name>
<dbReference type="SUPFAM" id="SSF56672">
    <property type="entry name" value="DNA/RNA polymerases"/>
    <property type="match status" value="1"/>
</dbReference>
<keyword evidence="3" id="KW-0695">RNA-directed DNA polymerase</keyword>
<dbReference type="EMBL" id="BQNB010012759">
    <property type="protein sequence ID" value="GJT07544.1"/>
    <property type="molecule type" value="Genomic_DNA"/>
</dbReference>
<organism evidence="3 4">
    <name type="scientific">Tanacetum coccineum</name>
    <dbReference type="NCBI Taxonomy" id="301880"/>
    <lineage>
        <taxon>Eukaryota</taxon>
        <taxon>Viridiplantae</taxon>
        <taxon>Streptophyta</taxon>
        <taxon>Embryophyta</taxon>
        <taxon>Tracheophyta</taxon>
        <taxon>Spermatophyta</taxon>
        <taxon>Magnoliopsida</taxon>
        <taxon>eudicotyledons</taxon>
        <taxon>Gunneridae</taxon>
        <taxon>Pentapetalae</taxon>
        <taxon>asterids</taxon>
        <taxon>campanulids</taxon>
        <taxon>Asterales</taxon>
        <taxon>Asteraceae</taxon>
        <taxon>Asteroideae</taxon>
        <taxon>Anthemideae</taxon>
        <taxon>Anthemidinae</taxon>
        <taxon>Tanacetum</taxon>
    </lineage>
</organism>
<accession>A0ABQ5B2E6</accession>
<dbReference type="CDD" id="cd01650">
    <property type="entry name" value="RT_nLTR_like"/>
    <property type="match status" value="1"/>
</dbReference>